<evidence type="ECO:0000256" key="6">
    <source>
        <dbReference type="ARBA" id="ARBA00023136"/>
    </source>
</evidence>
<evidence type="ECO:0000259" key="9">
    <source>
        <dbReference type="Pfam" id="PF16916"/>
    </source>
</evidence>
<keyword evidence="5 7" id="KW-1133">Transmembrane helix</keyword>
<feature type="transmembrane region" description="Helical" evidence="7">
    <location>
        <begin position="79"/>
        <end position="100"/>
    </location>
</feature>
<evidence type="ECO:0000313" key="10">
    <source>
        <dbReference type="EMBL" id="QQR35864.1"/>
    </source>
</evidence>
<evidence type="ECO:0000256" key="5">
    <source>
        <dbReference type="ARBA" id="ARBA00022989"/>
    </source>
</evidence>
<feature type="transmembrane region" description="Helical" evidence="7">
    <location>
        <begin position="49"/>
        <end position="73"/>
    </location>
</feature>
<comment type="similarity">
    <text evidence="2">Belongs to the cation diffusion facilitator (CDF) transporter (TC 2.A.4) family.</text>
</comment>
<protein>
    <submittedName>
        <fullName evidence="10">Cation transporter</fullName>
    </submittedName>
</protein>
<dbReference type="SUPFAM" id="SSF161111">
    <property type="entry name" value="Cation efflux protein transmembrane domain-like"/>
    <property type="match status" value="1"/>
</dbReference>
<dbReference type="Proteomes" id="UP000595460">
    <property type="component" value="Chromosome"/>
</dbReference>
<keyword evidence="6 7" id="KW-0472">Membrane</keyword>
<dbReference type="Pfam" id="PF16916">
    <property type="entry name" value="ZT_dimer"/>
    <property type="match status" value="1"/>
</dbReference>
<dbReference type="Pfam" id="PF01545">
    <property type="entry name" value="Cation_efflux"/>
    <property type="match status" value="1"/>
</dbReference>
<evidence type="ECO:0000259" key="8">
    <source>
        <dbReference type="Pfam" id="PF01545"/>
    </source>
</evidence>
<dbReference type="InterPro" id="IPR058533">
    <property type="entry name" value="Cation_efflux_TM"/>
</dbReference>
<sequence length="340" mass="36209">MACQGWAADRNASENDLQIQGLVGDRTRRYGLLSIPLERATVSITANRTLAIAAASLLVGLIVLGLKFLAWYLTGSIALYSDALESIVNVVTAIVALIAVRLAQKPADAALPYGYHKAEYFSAVLVGVMIIVAAILIAREAAFGFMSPRLPDAPIQGLAISGVATVINVLWALVLIRHGRAVRSPALEADGQHLLTDVISTLGVLIGLGLVFLTGWAPLDAILAGLVALNILWSGWGVIRQSVGGLMDVAVPPQTQKLIREIIASKAEGAIEAHDIRTRQAGKMTFIDFHLVVPGAMTVDAAHAICDRIEARLREVVKDVLITIHVEPEEKAKHSGIVVL</sequence>
<proteinExistence type="inferred from homology"/>
<feature type="domain" description="Cation efflux protein cytoplasmic" evidence="9">
    <location>
        <begin position="252"/>
        <end position="329"/>
    </location>
</feature>
<dbReference type="InterPro" id="IPR027469">
    <property type="entry name" value="Cation_efflux_TMD_sf"/>
</dbReference>
<dbReference type="InterPro" id="IPR027470">
    <property type="entry name" value="Cation_efflux_CTD"/>
</dbReference>
<name>A0ABX7BXT5_9HYPH</name>
<evidence type="ECO:0000256" key="7">
    <source>
        <dbReference type="SAM" id="Phobius"/>
    </source>
</evidence>
<reference evidence="10 11" key="1">
    <citation type="submission" date="2021-01" db="EMBL/GenBank/DDBJ databases">
        <title>Genome seq and assembly of Devosia sp. G19.</title>
        <authorList>
            <person name="Chhetri G."/>
        </authorList>
    </citation>
    <scope>NUCLEOTIDE SEQUENCE [LARGE SCALE GENOMIC DNA]</scope>
    <source>
        <strain evidence="10 11">G19</strain>
    </source>
</reference>
<keyword evidence="3" id="KW-0813">Transport</keyword>
<dbReference type="NCBIfam" id="TIGR01297">
    <property type="entry name" value="CDF"/>
    <property type="match status" value="1"/>
</dbReference>
<evidence type="ECO:0000256" key="2">
    <source>
        <dbReference type="ARBA" id="ARBA00008114"/>
    </source>
</evidence>
<evidence type="ECO:0000256" key="4">
    <source>
        <dbReference type="ARBA" id="ARBA00022692"/>
    </source>
</evidence>
<feature type="transmembrane region" description="Helical" evidence="7">
    <location>
        <begin position="197"/>
        <end position="216"/>
    </location>
</feature>
<dbReference type="Gene3D" id="1.20.1510.10">
    <property type="entry name" value="Cation efflux protein transmembrane domain"/>
    <property type="match status" value="1"/>
</dbReference>
<feature type="transmembrane region" description="Helical" evidence="7">
    <location>
        <begin position="120"/>
        <end position="138"/>
    </location>
</feature>
<evidence type="ECO:0000313" key="11">
    <source>
        <dbReference type="Proteomes" id="UP000595460"/>
    </source>
</evidence>
<dbReference type="InterPro" id="IPR036837">
    <property type="entry name" value="Cation_efflux_CTD_sf"/>
</dbReference>
<feature type="domain" description="Cation efflux protein transmembrane" evidence="8">
    <location>
        <begin position="55"/>
        <end position="247"/>
    </location>
</feature>
<gene>
    <name evidence="10" type="ORF">JI749_16215</name>
</gene>
<dbReference type="InterPro" id="IPR002524">
    <property type="entry name" value="Cation_efflux"/>
</dbReference>
<feature type="transmembrane region" description="Helical" evidence="7">
    <location>
        <begin position="158"/>
        <end position="176"/>
    </location>
</feature>
<dbReference type="InterPro" id="IPR050291">
    <property type="entry name" value="CDF_Transporter"/>
</dbReference>
<keyword evidence="4 7" id="KW-0812">Transmembrane</keyword>
<dbReference type="EMBL" id="CP068047">
    <property type="protein sequence ID" value="QQR35864.1"/>
    <property type="molecule type" value="Genomic_DNA"/>
</dbReference>
<dbReference type="SUPFAM" id="SSF160240">
    <property type="entry name" value="Cation efflux protein cytoplasmic domain-like"/>
    <property type="match status" value="1"/>
</dbReference>
<evidence type="ECO:0000256" key="1">
    <source>
        <dbReference type="ARBA" id="ARBA00004141"/>
    </source>
</evidence>
<feature type="transmembrane region" description="Helical" evidence="7">
    <location>
        <begin position="222"/>
        <end position="239"/>
    </location>
</feature>
<evidence type="ECO:0000256" key="3">
    <source>
        <dbReference type="ARBA" id="ARBA00022448"/>
    </source>
</evidence>
<dbReference type="PANTHER" id="PTHR43840:SF15">
    <property type="entry name" value="MITOCHONDRIAL METAL TRANSPORTER 1-RELATED"/>
    <property type="match status" value="1"/>
</dbReference>
<accession>A0ABX7BXT5</accession>
<comment type="subcellular location">
    <subcellularLocation>
        <location evidence="1">Membrane</location>
        <topology evidence="1">Multi-pass membrane protein</topology>
    </subcellularLocation>
</comment>
<dbReference type="Gene3D" id="3.30.70.1350">
    <property type="entry name" value="Cation efflux protein, cytoplasmic domain"/>
    <property type="match status" value="1"/>
</dbReference>
<keyword evidence="11" id="KW-1185">Reference proteome</keyword>
<dbReference type="PANTHER" id="PTHR43840">
    <property type="entry name" value="MITOCHONDRIAL METAL TRANSPORTER 1-RELATED"/>
    <property type="match status" value="1"/>
</dbReference>
<organism evidence="10 11">
    <name type="scientific">Devosia oryziradicis</name>
    <dbReference type="NCBI Taxonomy" id="2801335"/>
    <lineage>
        <taxon>Bacteria</taxon>
        <taxon>Pseudomonadati</taxon>
        <taxon>Pseudomonadota</taxon>
        <taxon>Alphaproteobacteria</taxon>
        <taxon>Hyphomicrobiales</taxon>
        <taxon>Devosiaceae</taxon>
        <taxon>Devosia</taxon>
    </lineage>
</organism>